<keyword evidence="3" id="KW-0808">Transferase</keyword>
<protein>
    <submittedName>
        <fullName evidence="3">Putative serine/threonine-protein kinase yaka</fullName>
    </submittedName>
</protein>
<accession>A0A2M4DJA8</accession>
<dbReference type="EMBL" id="GGFL01013080">
    <property type="protein sequence ID" value="MBW77258.1"/>
    <property type="molecule type" value="Transcribed_RNA"/>
</dbReference>
<reference evidence="3" key="1">
    <citation type="submission" date="2018-01" db="EMBL/GenBank/DDBJ databases">
        <title>An insight into the sialome of Amazonian anophelines.</title>
        <authorList>
            <person name="Ribeiro J.M."/>
            <person name="Scarpassa V."/>
            <person name="Calvo E."/>
        </authorList>
    </citation>
    <scope>NUCLEOTIDE SEQUENCE</scope>
</reference>
<evidence type="ECO:0000256" key="1">
    <source>
        <dbReference type="SAM" id="MobiDB-lite"/>
    </source>
</evidence>
<dbReference type="GO" id="GO:0016301">
    <property type="term" value="F:kinase activity"/>
    <property type="evidence" value="ECO:0007669"/>
    <property type="project" value="UniProtKB-KW"/>
</dbReference>
<feature type="compositionally biased region" description="Basic residues" evidence="1">
    <location>
        <begin position="95"/>
        <end position="104"/>
    </location>
</feature>
<dbReference type="PROSITE" id="PS51257">
    <property type="entry name" value="PROKAR_LIPOPROTEIN"/>
    <property type="match status" value="1"/>
</dbReference>
<keyword evidence="2" id="KW-0732">Signal</keyword>
<keyword evidence="3" id="KW-0418">Kinase</keyword>
<dbReference type="AlphaFoldDB" id="A0A2M4DJA8"/>
<feature type="signal peptide" evidence="2">
    <location>
        <begin position="1"/>
        <end position="23"/>
    </location>
</feature>
<organism evidence="3">
    <name type="scientific">Anopheles darlingi</name>
    <name type="common">Mosquito</name>
    <dbReference type="NCBI Taxonomy" id="43151"/>
    <lineage>
        <taxon>Eukaryota</taxon>
        <taxon>Metazoa</taxon>
        <taxon>Ecdysozoa</taxon>
        <taxon>Arthropoda</taxon>
        <taxon>Hexapoda</taxon>
        <taxon>Insecta</taxon>
        <taxon>Pterygota</taxon>
        <taxon>Neoptera</taxon>
        <taxon>Endopterygota</taxon>
        <taxon>Diptera</taxon>
        <taxon>Nematocera</taxon>
        <taxon>Culicoidea</taxon>
        <taxon>Culicidae</taxon>
        <taxon>Anophelinae</taxon>
        <taxon>Anopheles</taxon>
    </lineage>
</organism>
<evidence type="ECO:0000313" key="3">
    <source>
        <dbReference type="EMBL" id="MBW77258.1"/>
    </source>
</evidence>
<evidence type="ECO:0000256" key="2">
    <source>
        <dbReference type="SAM" id="SignalP"/>
    </source>
</evidence>
<sequence length="104" mass="11397">MLCSRVCICVSVCVCVSVNVCMCAQGFVACRDAHEHAICTPANVYERHRSWGQEDSATASSVCSPGTVSFHNMVPSHNYTTTNNNSNNNNNSNSNRKRSNKPNR</sequence>
<feature type="region of interest" description="Disordered" evidence="1">
    <location>
        <begin position="74"/>
        <end position="104"/>
    </location>
</feature>
<feature type="compositionally biased region" description="Low complexity" evidence="1">
    <location>
        <begin position="83"/>
        <end position="94"/>
    </location>
</feature>
<feature type="chain" id="PRO_5014798703" evidence="2">
    <location>
        <begin position="24"/>
        <end position="104"/>
    </location>
</feature>
<name>A0A2M4DJA8_ANODA</name>
<proteinExistence type="predicted"/>